<evidence type="ECO:0000313" key="2">
    <source>
        <dbReference type="Proteomes" id="UP000316096"/>
    </source>
</evidence>
<dbReference type="Proteomes" id="UP000316096">
    <property type="component" value="Unassembled WGS sequence"/>
</dbReference>
<comment type="caution">
    <text evidence="1">The sequence shown here is derived from an EMBL/GenBank/DDBJ whole genome shotgun (WGS) entry which is preliminary data.</text>
</comment>
<dbReference type="AlphaFoldDB" id="A0A543CL66"/>
<evidence type="ECO:0000313" key="1">
    <source>
        <dbReference type="EMBL" id="TQL97848.1"/>
    </source>
</evidence>
<keyword evidence="2" id="KW-1185">Reference proteome</keyword>
<reference evidence="1 2" key="1">
    <citation type="submission" date="2019-06" db="EMBL/GenBank/DDBJ databases">
        <title>Sequencing the genomes of 1000 actinobacteria strains.</title>
        <authorList>
            <person name="Klenk H.-P."/>
        </authorList>
    </citation>
    <scope>NUCLEOTIDE SEQUENCE [LARGE SCALE GENOMIC DNA]</scope>
    <source>
        <strain evidence="1 2">DSM 102200</strain>
    </source>
</reference>
<dbReference type="EMBL" id="VFOZ01000001">
    <property type="protein sequence ID" value="TQL97848.1"/>
    <property type="molecule type" value="Genomic_DNA"/>
</dbReference>
<gene>
    <name evidence="1" type="ORF">FB559_3456</name>
</gene>
<organism evidence="1 2">
    <name type="scientific">Actinoallomurus bryophytorum</name>
    <dbReference type="NCBI Taxonomy" id="1490222"/>
    <lineage>
        <taxon>Bacteria</taxon>
        <taxon>Bacillati</taxon>
        <taxon>Actinomycetota</taxon>
        <taxon>Actinomycetes</taxon>
        <taxon>Streptosporangiales</taxon>
        <taxon>Thermomonosporaceae</taxon>
        <taxon>Actinoallomurus</taxon>
    </lineage>
</organism>
<accession>A0A543CL66</accession>
<name>A0A543CL66_9ACTN</name>
<proteinExistence type="predicted"/>
<protein>
    <submittedName>
        <fullName evidence="1">Uncharacterized protein</fullName>
    </submittedName>
</protein>
<sequence>MSVVHRLRAMLTRAYNRFGWDWTSVDASAVAAQVSDRIWTAMDRPSLTRNK</sequence>